<evidence type="ECO:0000256" key="2">
    <source>
        <dbReference type="ARBA" id="ARBA00006555"/>
    </source>
</evidence>
<dbReference type="PROSITE" id="PS52015">
    <property type="entry name" value="TONB_CTD"/>
    <property type="match status" value="1"/>
</dbReference>
<evidence type="ECO:0000256" key="4">
    <source>
        <dbReference type="ARBA" id="ARBA00022475"/>
    </source>
</evidence>
<feature type="domain" description="TonB C-terminal" evidence="12">
    <location>
        <begin position="111"/>
        <end position="205"/>
    </location>
</feature>
<comment type="subcellular location">
    <subcellularLocation>
        <location evidence="1 10">Cell inner membrane</location>
        <topology evidence="1 10">Single-pass membrane protein</topology>
        <orientation evidence="1 10">Periplasmic side</orientation>
    </subcellularLocation>
</comment>
<dbReference type="PANTHER" id="PTHR33446:SF14">
    <property type="entry name" value="PROTEIN TONB"/>
    <property type="match status" value="1"/>
</dbReference>
<feature type="transmembrane region" description="Helical" evidence="10">
    <location>
        <begin position="6"/>
        <end position="27"/>
    </location>
</feature>
<accession>A0ABU9MX63</accession>
<reference evidence="13 14" key="1">
    <citation type="submission" date="2024-03" db="EMBL/GenBank/DDBJ databases">
        <title>Pseudoalteromonas qingdaonensis sp. nov., isolated from the intestines of marine benthic organisms.</title>
        <authorList>
            <person name="Lin X."/>
            <person name="Fang S."/>
            <person name="Hu X."/>
        </authorList>
    </citation>
    <scope>NUCLEOTIDE SEQUENCE [LARGE SCALE GENOMIC DNA]</scope>
    <source>
        <strain evidence="13 14">YIC-827</strain>
    </source>
</reference>
<evidence type="ECO:0000256" key="5">
    <source>
        <dbReference type="ARBA" id="ARBA00022519"/>
    </source>
</evidence>
<evidence type="ECO:0000256" key="8">
    <source>
        <dbReference type="ARBA" id="ARBA00022989"/>
    </source>
</evidence>
<evidence type="ECO:0000259" key="12">
    <source>
        <dbReference type="PROSITE" id="PS52015"/>
    </source>
</evidence>
<dbReference type="InterPro" id="IPR037682">
    <property type="entry name" value="TonB_C"/>
</dbReference>
<comment type="caution">
    <text evidence="13">The sequence shown here is derived from an EMBL/GenBank/DDBJ whole genome shotgun (WGS) entry which is preliminary data.</text>
</comment>
<evidence type="ECO:0000256" key="1">
    <source>
        <dbReference type="ARBA" id="ARBA00004383"/>
    </source>
</evidence>
<name>A0ABU9MX63_9GAMM</name>
<sequence>MIRFLFSLIAGGAVTFGLFFFMAYLISGGDGRAANEKEKIVVEIMTNPPESKVQERKRVPPPPPPPPKQPPKPQPPQPDNSNPDAGALGFNMPSVNVGGSAGGLNGPGAFGRDGDATPLVRIEPKYPVQAARDGKEGWVQLSFTINELGGVDDVEVIDAEPKRIFDREAKRALRKWKYKPKVVDGKPVKQPGITVQLDFKLNQDQ</sequence>
<evidence type="ECO:0000256" key="7">
    <source>
        <dbReference type="ARBA" id="ARBA00022927"/>
    </source>
</evidence>
<keyword evidence="14" id="KW-1185">Reference proteome</keyword>
<evidence type="ECO:0000313" key="13">
    <source>
        <dbReference type="EMBL" id="MEM0514625.1"/>
    </source>
</evidence>
<keyword evidence="4 10" id="KW-1003">Cell membrane</keyword>
<keyword evidence="3 10" id="KW-0813">Transport</keyword>
<proteinExistence type="inferred from homology"/>
<dbReference type="InterPro" id="IPR003538">
    <property type="entry name" value="TonB"/>
</dbReference>
<dbReference type="EMBL" id="JBCGCU010000003">
    <property type="protein sequence ID" value="MEM0514625.1"/>
    <property type="molecule type" value="Genomic_DNA"/>
</dbReference>
<gene>
    <name evidence="13" type="ORF">WCN91_04110</name>
</gene>
<comment type="similarity">
    <text evidence="2 10">Belongs to the TonB family.</text>
</comment>
<keyword evidence="8 10" id="KW-1133">Transmembrane helix</keyword>
<dbReference type="InterPro" id="IPR006260">
    <property type="entry name" value="TonB/TolA_C"/>
</dbReference>
<evidence type="ECO:0000256" key="11">
    <source>
        <dbReference type="SAM" id="MobiDB-lite"/>
    </source>
</evidence>
<protein>
    <recommendedName>
        <fullName evidence="10">Protein TonB</fullName>
    </recommendedName>
</protein>
<evidence type="ECO:0000256" key="9">
    <source>
        <dbReference type="ARBA" id="ARBA00023136"/>
    </source>
</evidence>
<feature type="region of interest" description="Disordered" evidence="11">
    <location>
        <begin position="46"/>
        <end position="100"/>
    </location>
</feature>
<evidence type="ECO:0000256" key="3">
    <source>
        <dbReference type="ARBA" id="ARBA00022448"/>
    </source>
</evidence>
<dbReference type="Pfam" id="PF03544">
    <property type="entry name" value="TonB_C"/>
    <property type="match status" value="1"/>
</dbReference>
<comment type="function">
    <text evidence="10">Interacts with outer membrane receptor proteins that carry out high-affinity binding and energy dependent uptake into the periplasmic space of specific substrates. It could act to transduce energy from the cytoplasmic membrane to specific energy-requiring processes in the outer membrane, resulting in the release into the periplasm of ligands bound by these outer membrane proteins.</text>
</comment>
<keyword evidence="5 10" id="KW-0997">Cell inner membrane</keyword>
<keyword evidence="10" id="KW-0735">Signal-anchor</keyword>
<dbReference type="RefSeq" id="WP_342676568.1">
    <property type="nucleotide sequence ID" value="NZ_JBCGCU010000003.1"/>
</dbReference>
<dbReference type="Gene3D" id="3.30.1150.10">
    <property type="match status" value="1"/>
</dbReference>
<evidence type="ECO:0000256" key="6">
    <source>
        <dbReference type="ARBA" id="ARBA00022692"/>
    </source>
</evidence>
<keyword evidence="6 10" id="KW-0812">Transmembrane</keyword>
<evidence type="ECO:0000256" key="10">
    <source>
        <dbReference type="RuleBase" id="RU362123"/>
    </source>
</evidence>
<keyword evidence="9 10" id="KW-0472">Membrane</keyword>
<dbReference type="SUPFAM" id="SSF74653">
    <property type="entry name" value="TolA/TonB C-terminal domain"/>
    <property type="match status" value="1"/>
</dbReference>
<dbReference type="PRINTS" id="PR01374">
    <property type="entry name" value="TONBPROTEIN"/>
</dbReference>
<dbReference type="NCBIfam" id="TIGR01352">
    <property type="entry name" value="tonB_Cterm"/>
    <property type="match status" value="1"/>
</dbReference>
<dbReference type="InterPro" id="IPR051045">
    <property type="entry name" value="TonB-dependent_transducer"/>
</dbReference>
<dbReference type="Proteomes" id="UP001447008">
    <property type="component" value="Unassembled WGS sequence"/>
</dbReference>
<evidence type="ECO:0000313" key="14">
    <source>
        <dbReference type="Proteomes" id="UP001447008"/>
    </source>
</evidence>
<keyword evidence="7 10" id="KW-0653">Protein transport</keyword>
<organism evidence="13 14">
    <name type="scientific">Pseudoalteromonas qingdaonensis</name>
    <dbReference type="NCBI Taxonomy" id="3131913"/>
    <lineage>
        <taxon>Bacteria</taxon>
        <taxon>Pseudomonadati</taxon>
        <taxon>Pseudomonadota</taxon>
        <taxon>Gammaproteobacteria</taxon>
        <taxon>Alteromonadales</taxon>
        <taxon>Pseudoalteromonadaceae</taxon>
        <taxon>Pseudoalteromonas</taxon>
    </lineage>
</organism>
<feature type="compositionally biased region" description="Pro residues" evidence="11">
    <location>
        <begin position="60"/>
        <end position="78"/>
    </location>
</feature>
<dbReference type="PANTHER" id="PTHR33446">
    <property type="entry name" value="PROTEIN TONB-RELATED"/>
    <property type="match status" value="1"/>
</dbReference>